<feature type="domain" description="Carbohydrate binding X2" evidence="12">
    <location>
        <begin position="365"/>
        <end position="452"/>
    </location>
</feature>
<evidence type="ECO:0000313" key="13">
    <source>
        <dbReference type="EMBL" id="KAF2436408.1"/>
    </source>
</evidence>
<dbReference type="SUPFAM" id="SSF51445">
    <property type="entry name" value="(Trans)glycosidases"/>
    <property type="match status" value="1"/>
</dbReference>
<evidence type="ECO:0000256" key="7">
    <source>
        <dbReference type="ARBA" id="ARBA00023316"/>
    </source>
</evidence>
<dbReference type="OrthoDB" id="412536at2759"/>
<dbReference type="EMBL" id="MU007010">
    <property type="protein sequence ID" value="KAF2436408.1"/>
    <property type="molecule type" value="Genomic_DNA"/>
</dbReference>
<comment type="similarity">
    <text evidence="1 9">Belongs to the glycosyl hydrolase 5 (cellulase A) family.</text>
</comment>
<dbReference type="InterPro" id="IPR016282">
    <property type="entry name" value="Glyco_hydro_5_endoGlcnase_B"/>
</dbReference>
<dbReference type="InterPro" id="IPR014756">
    <property type="entry name" value="Ig_E-set"/>
</dbReference>
<dbReference type="Gene3D" id="3.20.20.80">
    <property type="entry name" value="Glycosidases"/>
    <property type="match status" value="1"/>
</dbReference>
<evidence type="ECO:0000256" key="5">
    <source>
        <dbReference type="ARBA" id="ARBA00023277"/>
    </source>
</evidence>
<dbReference type="PANTHER" id="PTHR31297:SF41">
    <property type="entry name" value="ENDOGLUCANASE, PUTATIVE (AFU_ORTHOLOGUE AFUA_5G01830)-RELATED"/>
    <property type="match status" value="1"/>
</dbReference>
<name>A0A9P4P3V3_9PEZI</name>
<dbReference type="PANTHER" id="PTHR31297">
    <property type="entry name" value="GLUCAN ENDO-1,6-BETA-GLUCOSIDASE B"/>
    <property type="match status" value="1"/>
</dbReference>
<evidence type="ECO:0000256" key="4">
    <source>
        <dbReference type="ARBA" id="ARBA00023001"/>
    </source>
</evidence>
<dbReference type="InterPro" id="IPR050386">
    <property type="entry name" value="Glycosyl_hydrolase_5"/>
</dbReference>
<dbReference type="GO" id="GO:0071555">
    <property type="term" value="P:cell wall organization"/>
    <property type="evidence" value="ECO:0007669"/>
    <property type="project" value="UniProtKB-KW"/>
</dbReference>
<keyword evidence="14" id="KW-1185">Reference proteome</keyword>
<evidence type="ECO:0000259" key="12">
    <source>
        <dbReference type="Pfam" id="PF03442"/>
    </source>
</evidence>
<keyword evidence="6 9" id="KW-0326">Glycosidase</keyword>
<keyword evidence="7" id="KW-0961">Cell wall biogenesis/degradation</keyword>
<evidence type="ECO:0000256" key="8">
    <source>
        <dbReference type="ARBA" id="ARBA00023326"/>
    </source>
</evidence>
<dbReference type="GO" id="GO:0030245">
    <property type="term" value="P:cellulose catabolic process"/>
    <property type="evidence" value="ECO:0007669"/>
    <property type="project" value="UniProtKB-KW"/>
</dbReference>
<dbReference type="Proteomes" id="UP000800235">
    <property type="component" value="Unassembled WGS sequence"/>
</dbReference>
<evidence type="ECO:0000313" key="14">
    <source>
        <dbReference type="Proteomes" id="UP000800235"/>
    </source>
</evidence>
<feature type="domain" description="Glycoside hydrolase family 5" evidence="11">
    <location>
        <begin position="57"/>
        <end position="323"/>
    </location>
</feature>
<sequence length="567" mass="62271">MKLQSAVATASLLALASAQSKLQCPGTFNPISAADFVKALNPGWNLGNTLDAVPEEGRWNNPPVAPSTFDDIKASGFKSIRLPVTWTTKIGPPPTYTVNSTWLERVSTVLDQITSRGFYAIVNVHHDSLEWFDFTAPGADVKAIEEKFYRLWYQIGEKLGCKSNLVAFEPINEPKGTTMEHADVMNRMNAVFLKAINDAGGFNAQRVVTLVGLGEDSIKTSQWFKPPTGYSNPWALQYHYYSPYDFIFTAWGKTIWGSDDDKKSLETDLKLIRQNFTDIPLVIGEWAASPVATESAARWKYMDHFIRMAAKYNTATMLWDNGADFLDRASHAWRDPVAERVIIKAAQGAVNSLPDSTEDAKATSQTSSAHVFHKVGEAVNTQTLPFKLNGNTVKGIQASPDSNLTSADYSVSGSNIVFTTAFLNRYINTTATPGIKANLTISFSQGASSQIQLVQWDIPTLGGASTSKAEKGKDIRIPITWKGIAKPAAVKAISSDGKYLADDWTQYLGPLQQGYATYNNHWNWDAGNLILTKGAVDTVANAKKSTTFTFEFWPRVPGNSVKYTLTA</sequence>
<dbReference type="Pfam" id="PF03442">
    <property type="entry name" value="CBM_X2"/>
    <property type="match status" value="1"/>
</dbReference>
<evidence type="ECO:0000256" key="9">
    <source>
        <dbReference type="RuleBase" id="RU361153"/>
    </source>
</evidence>
<gene>
    <name evidence="13" type="ORF">EJ08DRAFT_578582</name>
</gene>
<keyword evidence="4" id="KW-0136">Cellulose degradation</keyword>
<evidence type="ECO:0000256" key="2">
    <source>
        <dbReference type="ARBA" id="ARBA00022729"/>
    </source>
</evidence>
<keyword evidence="3 9" id="KW-0378">Hydrolase</keyword>
<evidence type="ECO:0000256" key="3">
    <source>
        <dbReference type="ARBA" id="ARBA00022801"/>
    </source>
</evidence>
<dbReference type="SUPFAM" id="SSF81296">
    <property type="entry name" value="E set domains"/>
    <property type="match status" value="1"/>
</dbReference>
<dbReference type="InterPro" id="IPR001547">
    <property type="entry name" value="Glyco_hydro_5"/>
</dbReference>
<protein>
    <submittedName>
        <fullName evidence="13">Endoglucanase B</fullName>
    </submittedName>
</protein>
<dbReference type="GO" id="GO:0009986">
    <property type="term" value="C:cell surface"/>
    <property type="evidence" value="ECO:0007669"/>
    <property type="project" value="TreeGrafter"/>
</dbReference>
<dbReference type="GO" id="GO:0008422">
    <property type="term" value="F:beta-glucosidase activity"/>
    <property type="evidence" value="ECO:0007669"/>
    <property type="project" value="TreeGrafter"/>
</dbReference>
<dbReference type="InterPro" id="IPR005102">
    <property type="entry name" value="Carbo-bd_X2"/>
</dbReference>
<feature type="chain" id="PRO_5040417148" evidence="10">
    <location>
        <begin position="19"/>
        <end position="567"/>
    </location>
</feature>
<keyword evidence="2 10" id="KW-0732">Signal</keyword>
<evidence type="ECO:0000259" key="11">
    <source>
        <dbReference type="Pfam" id="PF00150"/>
    </source>
</evidence>
<dbReference type="PIRSF" id="PIRSF001043">
    <property type="entry name" value="Endoglucanase_B"/>
    <property type="match status" value="1"/>
</dbReference>
<dbReference type="FunFam" id="3.20.20.80:FF:000152">
    <property type="entry name" value="Extracellular endoglucanase"/>
    <property type="match status" value="1"/>
</dbReference>
<evidence type="ECO:0000256" key="6">
    <source>
        <dbReference type="ARBA" id="ARBA00023295"/>
    </source>
</evidence>
<reference evidence="13" key="1">
    <citation type="journal article" date="2020" name="Stud. Mycol.">
        <title>101 Dothideomycetes genomes: a test case for predicting lifestyles and emergence of pathogens.</title>
        <authorList>
            <person name="Haridas S."/>
            <person name="Albert R."/>
            <person name="Binder M."/>
            <person name="Bloem J."/>
            <person name="Labutti K."/>
            <person name="Salamov A."/>
            <person name="Andreopoulos B."/>
            <person name="Baker S."/>
            <person name="Barry K."/>
            <person name="Bills G."/>
            <person name="Bluhm B."/>
            <person name="Cannon C."/>
            <person name="Castanera R."/>
            <person name="Culley D."/>
            <person name="Daum C."/>
            <person name="Ezra D."/>
            <person name="Gonzalez J."/>
            <person name="Henrissat B."/>
            <person name="Kuo A."/>
            <person name="Liang C."/>
            <person name="Lipzen A."/>
            <person name="Lutzoni F."/>
            <person name="Magnuson J."/>
            <person name="Mondo S."/>
            <person name="Nolan M."/>
            <person name="Ohm R."/>
            <person name="Pangilinan J."/>
            <person name="Park H.-J."/>
            <person name="Ramirez L."/>
            <person name="Alfaro M."/>
            <person name="Sun H."/>
            <person name="Tritt A."/>
            <person name="Yoshinaga Y."/>
            <person name="Zwiers L.-H."/>
            <person name="Turgeon B."/>
            <person name="Goodwin S."/>
            <person name="Spatafora J."/>
            <person name="Crous P."/>
            <person name="Grigoriev I."/>
        </authorList>
    </citation>
    <scope>NUCLEOTIDE SEQUENCE</scope>
    <source>
        <strain evidence="13">CBS 130266</strain>
    </source>
</reference>
<dbReference type="Pfam" id="PF00150">
    <property type="entry name" value="Cellulase"/>
    <property type="match status" value="1"/>
</dbReference>
<dbReference type="AlphaFoldDB" id="A0A9P4P3V3"/>
<dbReference type="Gene3D" id="2.60.40.10">
    <property type="entry name" value="Immunoglobulins"/>
    <property type="match status" value="1"/>
</dbReference>
<dbReference type="InterPro" id="IPR013783">
    <property type="entry name" value="Ig-like_fold"/>
</dbReference>
<organism evidence="13 14">
    <name type="scientific">Tothia fuscella</name>
    <dbReference type="NCBI Taxonomy" id="1048955"/>
    <lineage>
        <taxon>Eukaryota</taxon>
        <taxon>Fungi</taxon>
        <taxon>Dikarya</taxon>
        <taxon>Ascomycota</taxon>
        <taxon>Pezizomycotina</taxon>
        <taxon>Dothideomycetes</taxon>
        <taxon>Pleosporomycetidae</taxon>
        <taxon>Venturiales</taxon>
        <taxon>Cylindrosympodiaceae</taxon>
        <taxon>Tothia</taxon>
    </lineage>
</organism>
<keyword evidence="5" id="KW-0119">Carbohydrate metabolism</keyword>
<dbReference type="InterPro" id="IPR017853">
    <property type="entry name" value="GH"/>
</dbReference>
<comment type="caution">
    <text evidence="13">The sequence shown here is derived from an EMBL/GenBank/DDBJ whole genome shotgun (WGS) entry which is preliminary data.</text>
</comment>
<proteinExistence type="inferred from homology"/>
<evidence type="ECO:0000256" key="1">
    <source>
        <dbReference type="ARBA" id="ARBA00005641"/>
    </source>
</evidence>
<evidence type="ECO:0000256" key="10">
    <source>
        <dbReference type="SAM" id="SignalP"/>
    </source>
</evidence>
<keyword evidence="8" id="KW-0624">Polysaccharide degradation</keyword>
<dbReference type="GO" id="GO:0005576">
    <property type="term" value="C:extracellular region"/>
    <property type="evidence" value="ECO:0007669"/>
    <property type="project" value="TreeGrafter"/>
</dbReference>
<accession>A0A9P4P3V3</accession>
<feature type="signal peptide" evidence="10">
    <location>
        <begin position="1"/>
        <end position="18"/>
    </location>
</feature>